<keyword evidence="1 6" id="KW-0285">Flavoprotein</keyword>
<comment type="caution">
    <text evidence="8">The sequence shown here is derived from an EMBL/GenBank/DDBJ whole genome shotgun (WGS) entry which is preliminary data.</text>
</comment>
<reference evidence="8 9" key="1">
    <citation type="journal article" date="2014" name="Int. J. Syst. Evol. Microbiol.">
        <title>Complete genome sequence of Corynebacterium casei LMG S-19264T (=DSM 44701T), isolated from a smear-ripened cheese.</title>
        <authorList>
            <consortium name="US DOE Joint Genome Institute (JGI-PGF)"/>
            <person name="Walter F."/>
            <person name="Albersmeier A."/>
            <person name="Kalinowski J."/>
            <person name="Ruckert C."/>
        </authorList>
    </citation>
    <scope>NUCLEOTIDE SEQUENCE [LARGE SCALE GENOMIC DNA]</scope>
    <source>
        <strain evidence="8 9">NBRC 112289</strain>
    </source>
</reference>
<dbReference type="PANTHER" id="PTHR30011:SF16">
    <property type="entry name" value="C2H2 FINGER DOMAIN TRANSCRIPTION FACTOR (EUROFUNG)-RELATED"/>
    <property type="match status" value="1"/>
</dbReference>
<evidence type="ECO:0000256" key="4">
    <source>
        <dbReference type="ARBA" id="ARBA00023033"/>
    </source>
</evidence>
<organism evidence="8 9">
    <name type="scientific">Arenivirga flava</name>
    <dbReference type="NCBI Taxonomy" id="1930060"/>
    <lineage>
        <taxon>Bacteria</taxon>
        <taxon>Bacillati</taxon>
        <taxon>Actinomycetota</taxon>
        <taxon>Actinomycetes</taxon>
        <taxon>Micrococcales</taxon>
        <taxon>Microbacteriaceae</taxon>
        <taxon>Arenivirga</taxon>
    </lineage>
</organism>
<keyword evidence="4" id="KW-0503">Monooxygenase</keyword>
<keyword evidence="9" id="KW-1185">Reference proteome</keyword>
<feature type="domain" description="Luciferase-like" evidence="7">
    <location>
        <begin position="32"/>
        <end position="335"/>
    </location>
</feature>
<dbReference type="RefSeq" id="WP_284231729.1">
    <property type="nucleotide sequence ID" value="NZ_BSUL01000001.1"/>
</dbReference>
<accession>A0AA37XB60</accession>
<evidence type="ECO:0000256" key="6">
    <source>
        <dbReference type="PIRSR" id="PIRSR000337-1"/>
    </source>
</evidence>
<protein>
    <recommendedName>
        <fullName evidence="7">Luciferase-like domain-containing protein</fullName>
    </recommendedName>
</protein>
<dbReference type="InterPro" id="IPR011251">
    <property type="entry name" value="Luciferase-like_dom"/>
</dbReference>
<gene>
    <name evidence="8" type="ORF">GCM10025874_16310</name>
</gene>
<sequence>MARRRRTLHLLLGVPPLGGHRAAWRRAELPAGAQADPSHYAELAGLAEAAKLDAVVLPDAAALAEDPASAPPARLDPSVLLGALATATTRIGLVAATGTSTAHPFEVARRIASLDLVSGGRAALLATSDFPEAAALNVGDDPAALRGERHRRAAEFLHVVQRLWDSWHPSAVVGDTARGLFVDPERIAPIDHDGEFFAVRGPLPVPRGPQGRPPVLVAASSDAERALAARHGEIVLGGEGLLERAVTAYNEVKARAAAIGRSPDRIRVLGRVATVVGATEADARARLRELDAYLRDDGEPLGAAGWAEEGRGGVLLVGAPEQVAEELARRFRAGAADGFVLTPDVFPSGARDLLEQVVPILRQRELFRRDYEGVTLRDHLGLPQPVLRRGASAT</sequence>
<dbReference type="Proteomes" id="UP001157160">
    <property type="component" value="Unassembled WGS sequence"/>
</dbReference>
<evidence type="ECO:0000256" key="1">
    <source>
        <dbReference type="ARBA" id="ARBA00022630"/>
    </source>
</evidence>
<dbReference type="Gene3D" id="3.20.20.30">
    <property type="entry name" value="Luciferase-like domain"/>
    <property type="match status" value="1"/>
</dbReference>
<feature type="binding site" evidence="6">
    <location>
        <position position="220"/>
    </location>
    <ligand>
        <name>FMN</name>
        <dbReference type="ChEBI" id="CHEBI:58210"/>
    </ligand>
</feature>
<dbReference type="InterPro" id="IPR036661">
    <property type="entry name" value="Luciferase-like_sf"/>
</dbReference>
<evidence type="ECO:0000256" key="2">
    <source>
        <dbReference type="ARBA" id="ARBA00022643"/>
    </source>
</evidence>
<name>A0AA37XB60_9MICO</name>
<dbReference type="GO" id="GO:0016705">
    <property type="term" value="F:oxidoreductase activity, acting on paired donors, with incorporation or reduction of molecular oxygen"/>
    <property type="evidence" value="ECO:0007669"/>
    <property type="project" value="InterPro"/>
</dbReference>
<dbReference type="InterPro" id="IPR016215">
    <property type="entry name" value="NTA_MOA"/>
</dbReference>
<feature type="binding site" evidence="6">
    <location>
        <position position="221"/>
    </location>
    <ligand>
        <name>FMN</name>
        <dbReference type="ChEBI" id="CHEBI:58210"/>
    </ligand>
</feature>
<feature type="binding site" evidence="6">
    <location>
        <position position="59"/>
    </location>
    <ligand>
        <name>FMN</name>
        <dbReference type="ChEBI" id="CHEBI:58210"/>
    </ligand>
</feature>
<keyword evidence="2 6" id="KW-0288">FMN</keyword>
<dbReference type="EMBL" id="BSUL01000001">
    <property type="protein sequence ID" value="GMA28378.1"/>
    <property type="molecule type" value="Genomic_DNA"/>
</dbReference>
<dbReference type="InterPro" id="IPR051260">
    <property type="entry name" value="Diverse_substr_monoxygenases"/>
</dbReference>
<dbReference type="Pfam" id="PF00296">
    <property type="entry name" value="Bac_luciferase"/>
    <property type="match status" value="1"/>
</dbReference>
<proteinExistence type="inferred from homology"/>
<dbReference type="AlphaFoldDB" id="A0AA37XB60"/>
<dbReference type="PANTHER" id="PTHR30011">
    <property type="entry name" value="ALKANESULFONATE MONOOXYGENASE-RELATED"/>
    <property type="match status" value="1"/>
</dbReference>
<keyword evidence="3" id="KW-0560">Oxidoreductase</keyword>
<dbReference type="GO" id="GO:0004497">
    <property type="term" value="F:monooxygenase activity"/>
    <property type="evidence" value="ECO:0007669"/>
    <property type="project" value="UniProtKB-KW"/>
</dbReference>
<evidence type="ECO:0000259" key="7">
    <source>
        <dbReference type="Pfam" id="PF00296"/>
    </source>
</evidence>
<evidence type="ECO:0000256" key="3">
    <source>
        <dbReference type="ARBA" id="ARBA00023002"/>
    </source>
</evidence>
<evidence type="ECO:0000313" key="9">
    <source>
        <dbReference type="Proteomes" id="UP001157160"/>
    </source>
</evidence>
<dbReference type="PIRSF" id="PIRSF000337">
    <property type="entry name" value="NTA_MOA"/>
    <property type="match status" value="1"/>
</dbReference>
<evidence type="ECO:0000313" key="8">
    <source>
        <dbReference type="EMBL" id="GMA28378.1"/>
    </source>
</evidence>
<evidence type="ECO:0000256" key="5">
    <source>
        <dbReference type="ARBA" id="ARBA00033748"/>
    </source>
</evidence>
<dbReference type="SUPFAM" id="SSF51679">
    <property type="entry name" value="Bacterial luciferase-like"/>
    <property type="match status" value="1"/>
</dbReference>
<comment type="similarity">
    <text evidence="5">Belongs to the NtaA/SnaA/DszA monooxygenase family.</text>
</comment>